<sequence length="45" mass="4871">MDVAVSPKLPSSTFAVAGNESWMGANLLRKEANPFLRIISFIGFS</sequence>
<proteinExistence type="predicted"/>
<dbReference type="Proteomes" id="UP000447434">
    <property type="component" value="Chromosome 16"/>
</dbReference>
<accession>A0A6A4PA20</accession>
<reference evidence="2" key="1">
    <citation type="journal article" date="2020" name="Nat. Commun.">
        <title>Genome sequence of the cluster root forming white lupin.</title>
        <authorList>
            <person name="Hufnagel B."/>
            <person name="Marques A."/>
            <person name="Soriano A."/>
            <person name="Marques L."/>
            <person name="Divol F."/>
            <person name="Doumas P."/>
            <person name="Sallet E."/>
            <person name="Mancinotti D."/>
            <person name="Carrere S."/>
            <person name="Marande W."/>
            <person name="Arribat S."/>
            <person name="Keller J."/>
            <person name="Huneau C."/>
            <person name="Blein T."/>
            <person name="Aime D."/>
            <person name="Laguerre M."/>
            <person name="Taylor J."/>
            <person name="Schubert V."/>
            <person name="Nelson M."/>
            <person name="Geu-Flores F."/>
            <person name="Crespi M."/>
            <person name="Gallardo-Guerrero K."/>
            <person name="Delaux P.-M."/>
            <person name="Salse J."/>
            <person name="Berges H."/>
            <person name="Guyot R."/>
            <person name="Gouzy J."/>
            <person name="Peret B."/>
        </authorList>
    </citation>
    <scope>NUCLEOTIDE SEQUENCE [LARGE SCALE GENOMIC DNA]</scope>
    <source>
        <strain evidence="2">cv. Amiga</strain>
    </source>
</reference>
<dbReference type="AlphaFoldDB" id="A0A6A4PA20"/>
<protein>
    <submittedName>
        <fullName evidence="1">Uncharacterized protein</fullName>
    </submittedName>
</protein>
<gene>
    <name evidence="1" type="ORF">Lalb_Chr16g0379661</name>
</gene>
<evidence type="ECO:0000313" key="2">
    <source>
        <dbReference type="Proteomes" id="UP000447434"/>
    </source>
</evidence>
<name>A0A6A4PA20_LUPAL</name>
<dbReference type="EMBL" id="WOCE01000016">
    <property type="protein sequence ID" value="KAE9596779.1"/>
    <property type="molecule type" value="Genomic_DNA"/>
</dbReference>
<comment type="caution">
    <text evidence="1">The sequence shown here is derived from an EMBL/GenBank/DDBJ whole genome shotgun (WGS) entry which is preliminary data.</text>
</comment>
<evidence type="ECO:0000313" key="1">
    <source>
        <dbReference type="EMBL" id="KAE9596779.1"/>
    </source>
</evidence>
<organism evidence="1 2">
    <name type="scientific">Lupinus albus</name>
    <name type="common">White lupine</name>
    <name type="synonym">Lupinus termis</name>
    <dbReference type="NCBI Taxonomy" id="3870"/>
    <lineage>
        <taxon>Eukaryota</taxon>
        <taxon>Viridiplantae</taxon>
        <taxon>Streptophyta</taxon>
        <taxon>Embryophyta</taxon>
        <taxon>Tracheophyta</taxon>
        <taxon>Spermatophyta</taxon>
        <taxon>Magnoliopsida</taxon>
        <taxon>eudicotyledons</taxon>
        <taxon>Gunneridae</taxon>
        <taxon>Pentapetalae</taxon>
        <taxon>rosids</taxon>
        <taxon>fabids</taxon>
        <taxon>Fabales</taxon>
        <taxon>Fabaceae</taxon>
        <taxon>Papilionoideae</taxon>
        <taxon>50 kb inversion clade</taxon>
        <taxon>genistoids sensu lato</taxon>
        <taxon>core genistoids</taxon>
        <taxon>Genisteae</taxon>
        <taxon>Lupinus</taxon>
    </lineage>
</organism>
<keyword evidence="2" id="KW-1185">Reference proteome</keyword>